<keyword evidence="6 7" id="KW-0520">NAD</keyword>
<evidence type="ECO:0000256" key="7">
    <source>
        <dbReference type="PIRNR" id="PIRNR000232"/>
    </source>
</evidence>
<dbReference type="Proteomes" id="UP000293142">
    <property type="component" value="Unassembled WGS sequence"/>
</dbReference>
<dbReference type="SUPFAM" id="SSF55469">
    <property type="entry name" value="FMN-dependent nitroreductase-like"/>
    <property type="match status" value="1"/>
</dbReference>
<evidence type="ECO:0000256" key="1">
    <source>
        <dbReference type="ARBA" id="ARBA00007118"/>
    </source>
</evidence>
<protein>
    <recommendedName>
        <fullName evidence="7">Putative NAD(P)H nitroreductase</fullName>
        <ecNumber evidence="7">1.-.-.-</ecNumber>
    </recommendedName>
</protein>
<proteinExistence type="inferred from homology"/>
<comment type="caution">
    <text evidence="10">The sequence shown here is derived from an EMBL/GenBank/DDBJ whole genome shotgun (WGS) entry which is preliminary data.</text>
</comment>
<keyword evidence="5 7" id="KW-0560">Oxidoreductase</keyword>
<dbReference type="EC" id="1.-.-.-" evidence="7"/>
<evidence type="ECO:0000256" key="2">
    <source>
        <dbReference type="ARBA" id="ARBA00022630"/>
    </source>
</evidence>
<feature type="binding site" description="in other chain" evidence="8">
    <location>
        <begin position="138"/>
        <end position="140"/>
    </location>
    <ligand>
        <name>FMN</name>
        <dbReference type="ChEBI" id="CHEBI:58210"/>
        <note>ligand shared between dimeric partners</note>
    </ligand>
</feature>
<evidence type="ECO:0000256" key="8">
    <source>
        <dbReference type="PIRSR" id="PIRSR000232-1"/>
    </source>
</evidence>
<reference evidence="10 11" key="1">
    <citation type="submission" date="2019-02" db="EMBL/GenBank/DDBJ databases">
        <title>Paenibacillus sp. nov., isolated from surface-sterilized tissue of Thalictrum simplex L.</title>
        <authorList>
            <person name="Tuo L."/>
        </authorList>
    </citation>
    <scope>NUCLEOTIDE SEQUENCE [LARGE SCALE GENOMIC DNA]</scope>
    <source>
        <strain evidence="10 11">N2SHLJ1</strain>
    </source>
</reference>
<dbReference type="InterPro" id="IPR026021">
    <property type="entry name" value="YdjA-like"/>
</dbReference>
<dbReference type="CDD" id="cd02135">
    <property type="entry name" value="YdjA-like"/>
    <property type="match status" value="1"/>
</dbReference>
<dbReference type="EMBL" id="SIRE01000021">
    <property type="protein sequence ID" value="TBL73264.1"/>
    <property type="molecule type" value="Genomic_DNA"/>
</dbReference>
<evidence type="ECO:0000256" key="6">
    <source>
        <dbReference type="ARBA" id="ARBA00023027"/>
    </source>
</evidence>
<evidence type="ECO:0000256" key="4">
    <source>
        <dbReference type="ARBA" id="ARBA00022857"/>
    </source>
</evidence>
<dbReference type="InterPro" id="IPR052530">
    <property type="entry name" value="NAD(P)H_nitroreductase"/>
</dbReference>
<dbReference type="InterPro" id="IPR029479">
    <property type="entry name" value="Nitroreductase"/>
</dbReference>
<dbReference type="AlphaFoldDB" id="A0A4Q9DIR6"/>
<dbReference type="InterPro" id="IPR000415">
    <property type="entry name" value="Nitroreductase-like"/>
</dbReference>
<dbReference type="OrthoDB" id="9804207at2"/>
<dbReference type="RefSeq" id="WP_131016497.1">
    <property type="nucleotide sequence ID" value="NZ_SIRE01000021.1"/>
</dbReference>
<comment type="cofactor">
    <cofactor evidence="8">
        <name>FMN</name>
        <dbReference type="ChEBI" id="CHEBI:58210"/>
    </cofactor>
    <text evidence="8">Binds 1 FMN per subunit.</text>
</comment>
<dbReference type="Pfam" id="PF00881">
    <property type="entry name" value="Nitroreductase"/>
    <property type="match status" value="1"/>
</dbReference>
<sequence length="191" mass="21004">MNVHEAILGRRSIGRMTADPVDKKVIEKLLEAAVYAPNHRKTEPWRFIVMTGEGRSVLGKGYAEVERENAAGKMDEEQLKAHLEKQAAKAFRAPVVIAVAVEPSEGLGIERIEEFAAVHAAVQNMLLAAHELGLASIWRTGSPTYHPKMRAAFDLPETAELVGFVYLGHPVETSVPIPERTFAGKTVWLEA</sequence>
<comment type="similarity">
    <text evidence="1 7">Belongs to the nitroreductase family.</text>
</comment>
<evidence type="ECO:0000313" key="10">
    <source>
        <dbReference type="EMBL" id="TBL73264.1"/>
    </source>
</evidence>
<dbReference type="PIRSF" id="PIRSF000232">
    <property type="entry name" value="YdjA"/>
    <property type="match status" value="1"/>
</dbReference>
<dbReference type="PANTHER" id="PTHR43821:SF1">
    <property type="entry name" value="NAD(P)H NITROREDUCTASE YDJA-RELATED"/>
    <property type="match status" value="1"/>
</dbReference>
<evidence type="ECO:0000256" key="5">
    <source>
        <dbReference type="ARBA" id="ARBA00023002"/>
    </source>
</evidence>
<feature type="binding site" description="in other chain" evidence="8">
    <location>
        <begin position="10"/>
        <end position="12"/>
    </location>
    <ligand>
        <name>FMN</name>
        <dbReference type="ChEBI" id="CHEBI:58210"/>
        <note>ligand shared between dimeric partners</note>
    </ligand>
</feature>
<keyword evidence="4 7" id="KW-0521">NADP</keyword>
<evidence type="ECO:0000313" key="11">
    <source>
        <dbReference type="Proteomes" id="UP000293142"/>
    </source>
</evidence>
<gene>
    <name evidence="10" type="ORF">EYB31_26645</name>
</gene>
<name>A0A4Q9DIR6_9BACL</name>
<dbReference type="Gene3D" id="3.40.109.10">
    <property type="entry name" value="NADH Oxidase"/>
    <property type="match status" value="1"/>
</dbReference>
<evidence type="ECO:0000256" key="3">
    <source>
        <dbReference type="ARBA" id="ARBA00022643"/>
    </source>
</evidence>
<keyword evidence="3 7" id="KW-0288">FMN</keyword>
<evidence type="ECO:0000259" key="9">
    <source>
        <dbReference type="Pfam" id="PF00881"/>
    </source>
</evidence>
<organism evidence="10 11">
    <name type="scientific">Paenibacillus thalictri</name>
    <dbReference type="NCBI Taxonomy" id="2527873"/>
    <lineage>
        <taxon>Bacteria</taxon>
        <taxon>Bacillati</taxon>
        <taxon>Bacillota</taxon>
        <taxon>Bacilli</taxon>
        <taxon>Bacillales</taxon>
        <taxon>Paenibacillaceae</taxon>
        <taxon>Paenibacillus</taxon>
    </lineage>
</organism>
<keyword evidence="11" id="KW-1185">Reference proteome</keyword>
<dbReference type="PANTHER" id="PTHR43821">
    <property type="entry name" value="NAD(P)H NITROREDUCTASE YDJA-RELATED"/>
    <property type="match status" value="1"/>
</dbReference>
<dbReference type="GO" id="GO:0016491">
    <property type="term" value="F:oxidoreductase activity"/>
    <property type="evidence" value="ECO:0007669"/>
    <property type="project" value="UniProtKB-UniRule"/>
</dbReference>
<feature type="binding site" evidence="8">
    <location>
        <position position="39"/>
    </location>
    <ligand>
        <name>FMN</name>
        <dbReference type="ChEBI" id="CHEBI:58210"/>
        <note>ligand shared between dimeric partners</note>
    </ligand>
</feature>
<feature type="domain" description="Nitroreductase" evidence="9">
    <location>
        <begin position="7"/>
        <end position="169"/>
    </location>
</feature>
<accession>A0A4Q9DIR6</accession>
<keyword evidence="2 7" id="KW-0285">Flavoprotein</keyword>